<accession>A0A9R1CQ99</accession>
<keyword evidence="1" id="KW-0812">Transmembrane</keyword>
<evidence type="ECO:0000313" key="2">
    <source>
        <dbReference type="EMBL" id="MCQ4332102.1"/>
    </source>
</evidence>
<feature type="transmembrane region" description="Helical" evidence="1">
    <location>
        <begin position="28"/>
        <end position="51"/>
    </location>
</feature>
<dbReference type="Proteomes" id="UP001139494">
    <property type="component" value="Unassembled WGS sequence"/>
</dbReference>
<name>A0A9R1CQ99_9EURY</name>
<keyword evidence="3" id="KW-1185">Reference proteome</keyword>
<dbReference type="RefSeq" id="WP_256028019.1">
    <property type="nucleotide sequence ID" value="NZ_JAHLKM010000001.1"/>
</dbReference>
<feature type="transmembrane region" description="Helical" evidence="1">
    <location>
        <begin position="94"/>
        <end position="113"/>
    </location>
</feature>
<evidence type="ECO:0000313" key="3">
    <source>
        <dbReference type="Proteomes" id="UP001139494"/>
    </source>
</evidence>
<protein>
    <submittedName>
        <fullName evidence="2">Uncharacterized protein</fullName>
    </submittedName>
</protein>
<reference evidence="2" key="1">
    <citation type="journal article" date="2023" name="Front. Microbiol.">
        <title>Genomic-based phylogenetic and metabolic analyses of the genus Natronomonas, and description of Natronomonas aquatica sp. nov.</title>
        <authorList>
            <person name="Garcia-Roldan A."/>
            <person name="Duran-Viseras A."/>
            <person name="de la Haba R.R."/>
            <person name="Corral P."/>
            <person name="Sanchez-Porro C."/>
            <person name="Ventosa A."/>
        </authorList>
    </citation>
    <scope>NUCLEOTIDE SEQUENCE</scope>
    <source>
        <strain evidence="2">F2-12</strain>
    </source>
</reference>
<keyword evidence="1" id="KW-1133">Transmembrane helix</keyword>
<evidence type="ECO:0000256" key="1">
    <source>
        <dbReference type="SAM" id="Phobius"/>
    </source>
</evidence>
<organism evidence="2 3">
    <name type="scientific">Natronomonas aquatica</name>
    <dbReference type="NCBI Taxonomy" id="2841590"/>
    <lineage>
        <taxon>Archaea</taxon>
        <taxon>Methanobacteriati</taxon>
        <taxon>Methanobacteriota</taxon>
        <taxon>Stenosarchaea group</taxon>
        <taxon>Halobacteria</taxon>
        <taxon>Halobacteriales</taxon>
        <taxon>Natronomonadaceae</taxon>
        <taxon>Natronomonas</taxon>
    </lineage>
</organism>
<dbReference type="AlphaFoldDB" id="A0A9R1CQ99"/>
<gene>
    <name evidence="2" type="ORF">KM295_01095</name>
</gene>
<proteinExistence type="predicted"/>
<feature type="transmembrane region" description="Helical" evidence="1">
    <location>
        <begin position="157"/>
        <end position="177"/>
    </location>
</feature>
<sequence length="194" mass="19831">MNVRRSIDRWMPTTTTDWYRIAGEIRSVLSTPGSLLFALAVAAVSLALFVLPENARLVLDVVVFGNADLATRLRVLSALFPFVGGTVDPATDTLLVLLAGLTGVTVSSIVGRLRQRGIGGEVGTGSLGVLLVTATGGCAACGSVVLAVLGVGAAGTLAILPFGGLEIQVLSMLLLLVSLHRLAAPDQCLVPTGG</sequence>
<dbReference type="EMBL" id="JAHLKM010000001">
    <property type="protein sequence ID" value="MCQ4332102.1"/>
    <property type="molecule type" value="Genomic_DNA"/>
</dbReference>
<feature type="transmembrane region" description="Helical" evidence="1">
    <location>
        <begin position="125"/>
        <end position="151"/>
    </location>
</feature>
<keyword evidence="1" id="KW-0472">Membrane</keyword>
<comment type="caution">
    <text evidence="2">The sequence shown here is derived from an EMBL/GenBank/DDBJ whole genome shotgun (WGS) entry which is preliminary data.</text>
</comment>